<dbReference type="STRING" id="1046627.BZARG_2206"/>
<keyword evidence="1" id="KW-0175">Coiled coil</keyword>
<dbReference type="AlphaFoldDB" id="G2EG98"/>
<sequence>MSLNETIKGEYQHYNYSENELKEELEEAIKNDKKELEIYNSTQENRFVNGIVFHPETNLNKDVFVKIIEKSKSETTSYSEQMVNRNIAECIPEEQIVKIIERKIRKRHLEHD</sequence>
<dbReference type="eggNOG" id="COG1475">
    <property type="taxonomic scope" value="Bacteria"/>
</dbReference>
<evidence type="ECO:0000313" key="3">
    <source>
        <dbReference type="Proteomes" id="UP000003730"/>
    </source>
</evidence>
<accession>G2EG98</accession>
<dbReference type="Proteomes" id="UP000003730">
    <property type="component" value="Unassembled WGS sequence"/>
</dbReference>
<proteinExistence type="predicted"/>
<dbReference type="PATRIC" id="fig|1046627.3.peg.2531"/>
<reference evidence="2 3" key="1">
    <citation type="journal article" date="2008" name="Int. J. Syst. Evol. Microbiol.">
        <title>Bizionia argentinensis sp. nov., isolated from surface marine water in Antarctica.</title>
        <authorList>
            <person name="Bercovich A."/>
            <person name="Vazquez S.C."/>
            <person name="Yankilevich P."/>
            <person name="Coria S.H."/>
            <person name="Foti M."/>
            <person name="Hernandez E."/>
            <person name="Vidal A."/>
            <person name="Ruberto L."/>
            <person name="Melo C."/>
            <person name="Marenssi S."/>
            <person name="Criscuolo M."/>
            <person name="Memoli M."/>
            <person name="Arguelles M."/>
            <person name="Mac Cormack W.P."/>
        </authorList>
    </citation>
    <scope>NUCLEOTIDE SEQUENCE [LARGE SCALE GENOMIC DNA]</scope>
    <source>
        <strain evidence="2 3">JUB59</strain>
    </source>
</reference>
<protein>
    <submittedName>
        <fullName evidence="2">Uncharacterized protein</fullName>
    </submittedName>
</protein>
<organism evidence="2 3">
    <name type="scientific">Bizionia argentinensis JUB59</name>
    <dbReference type="NCBI Taxonomy" id="1046627"/>
    <lineage>
        <taxon>Bacteria</taxon>
        <taxon>Pseudomonadati</taxon>
        <taxon>Bacteroidota</taxon>
        <taxon>Flavobacteriia</taxon>
        <taxon>Flavobacteriales</taxon>
        <taxon>Flavobacteriaceae</taxon>
        <taxon>Bizionia</taxon>
    </lineage>
</organism>
<feature type="coiled-coil region" evidence="1">
    <location>
        <begin position="11"/>
        <end position="42"/>
    </location>
</feature>
<name>G2EG98_9FLAO</name>
<dbReference type="RefSeq" id="WP_008639034.1">
    <property type="nucleotide sequence ID" value="NZ_AFXZ01000051.1"/>
</dbReference>
<comment type="caution">
    <text evidence="2">The sequence shown here is derived from an EMBL/GenBank/DDBJ whole genome shotgun (WGS) entry which is preliminary data.</text>
</comment>
<dbReference type="EMBL" id="AFXZ01000051">
    <property type="protein sequence ID" value="EGV42539.1"/>
    <property type="molecule type" value="Genomic_DNA"/>
</dbReference>
<gene>
    <name evidence="2" type="ORF">BZARG_2206</name>
</gene>
<keyword evidence="3" id="KW-1185">Reference proteome</keyword>
<evidence type="ECO:0000256" key="1">
    <source>
        <dbReference type="SAM" id="Coils"/>
    </source>
</evidence>
<evidence type="ECO:0000313" key="2">
    <source>
        <dbReference type="EMBL" id="EGV42539.1"/>
    </source>
</evidence>